<dbReference type="Proteomes" id="UP000326857">
    <property type="component" value="Unassembled WGS sequence"/>
</dbReference>
<organism evidence="1 2">
    <name type="scientific">Sphingomonas aurantiaca</name>
    <dbReference type="NCBI Taxonomy" id="185949"/>
    <lineage>
        <taxon>Bacteria</taxon>
        <taxon>Pseudomonadati</taxon>
        <taxon>Pseudomonadota</taxon>
        <taxon>Alphaproteobacteria</taxon>
        <taxon>Sphingomonadales</taxon>
        <taxon>Sphingomonadaceae</taxon>
        <taxon>Sphingomonas</taxon>
    </lineage>
</organism>
<protein>
    <submittedName>
        <fullName evidence="1">Uncharacterized protein</fullName>
    </submittedName>
</protein>
<gene>
    <name evidence="1" type="ORF">SPHINGO391_350067</name>
</gene>
<dbReference type="AlphaFoldDB" id="A0A5E7Y550"/>
<dbReference type="EMBL" id="CABVLI010000029">
    <property type="protein sequence ID" value="VVT00528.1"/>
    <property type="molecule type" value="Genomic_DNA"/>
</dbReference>
<evidence type="ECO:0000313" key="2">
    <source>
        <dbReference type="Proteomes" id="UP000326857"/>
    </source>
</evidence>
<sequence>MTGGRPLRFLALALGGWVAIRIVVLLPEIRAVPTANVIPRLIAALVPNVAATGLARHHAALSAKHARASPRMTIRLRQRQPQPQPRLPRRVERQPEASFIILAVRAAPDHRIDPIPSPQTPPAPLRGTSRLTGSAWLLVRGGPAGTVSGGRLGASQGGMRFTYALGRHRRVALAARIAAPLKGRGREIALGVEWQPLRLPIHLVAEQRFVLDGGRGRPTVGVIAGYGPSDIAPGIRIEAYGQGGAILREGLEGFIDASARVTHPLGTIGKARVDIGIGAWGSAQRAAARFDVGPSVVATLPIARKSLRLTLDWRERIAGNARPGSGPALSIGSDF</sequence>
<proteinExistence type="predicted"/>
<accession>A0A5E7Y550</accession>
<name>A0A5E7Y550_9SPHN</name>
<reference evidence="1 2" key="1">
    <citation type="submission" date="2019-09" db="EMBL/GenBank/DDBJ databases">
        <authorList>
            <person name="Dittami M. S."/>
        </authorList>
    </citation>
    <scope>NUCLEOTIDE SEQUENCE [LARGE SCALE GENOMIC DNA]</scope>
    <source>
        <strain evidence="1">SPHINGO391</strain>
    </source>
</reference>
<evidence type="ECO:0000313" key="1">
    <source>
        <dbReference type="EMBL" id="VVT00528.1"/>
    </source>
</evidence>